<dbReference type="AlphaFoldDB" id="A0A6P7LVL4"/>
<dbReference type="RefSeq" id="XP_028997964.1">
    <property type="nucleotide sequence ID" value="XM_029142131.3"/>
</dbReference>
<gene>
    <name evidence="3 4" type="primary">LOC114850141</name>
</gene>
<feature type="compositionally biased region" description="Basic and acidic residues" evidence="1">
    <location>
        <begin position="336"/>
        <end position="350"/>
    </location>
</feature>
<dbReference type="GeneID" id="114850141"/>
<protein>
    <submittedName>
        <fullName evidence="3 4">Uncharacterized protein LOC114850141 isoform X1</fullName>
    </submittedName>
</protein>
<evidence type="ECO:0000313" key="4">
    <source>
        <dbReference type="RefSeq" id="XP_028997964.1"/>
    </source>
</evidence>
<organism evidence="2 4">
    <name type="scientific">Betta splendens</name>
    <name type="common">Siamese fighting fish</name>
    <dbReference type="NCBI Taxonomy" id="158456"/>
    <lineage>
        <taxon>Eukaryota</taxon>
        <taxon>Metazoa</taxon>
        <taxon>Chordata</taxon>
        <taxon>Craniata</taxon>
        <taxon>Vertebrata</taxon>
        <taxon>Euteleostomi</taxon>
        <taxon>Actinopterygii</taxon>
        <taxon>Neopterygii</taxon>
        <taxon>Teleostei</taxon>
        <taxon>Neoteleostei</taxon>
        <taxon>Acanthomorphata</taxon>
        <taxon>Anabantaria</taxon>
        <taxon>Anabantiformes</taxon>
        <taxon>Anabantoidei</taxon>
        <taxon>Osphronemidae</taxon>
        <taxon>Betta</taxon>
    </lineage>
</organism>
<reference evidence="3 4" key="1">
    <citation type="submission" date="2025-04" db="UniProtKB">
        <authorList>
            <consortium name="RefSeq"/>
        </authorList>
    </citation>
    <scope>IDENTIFICATION</scope>
</reference>
<dbReference type="OrthoDB" id="8446971at2759"/>
<feature type="compositionally biased region" description="Polar residues" evidence="1">
    <location>
        <begin position="138"/>
        <end position="155"/>
    </location>
</feature>
<sequence length="365" mass="41247">MSRLLKEIKKVNADAARTLEGADLRTDPELQSLTRDDLRDLFPQVGKFKLRRQIFDIIHTQKPIDFLLQDMRSFVPEQSLRAALTENGVLADYLKVLKDTKTQLNSVRTFLDAHIDLLEGISANPPAPEPHGGFQASHPPNYQTESFQRTSTSPTCGPVDSYKANTFYPQGDVSLTRSPSQSSGFQQQSQVKCRMVVTGKTFNADLQLLEKVRSNSPNLDLVCHNVEDPSDQDYQVTIVFCPIISRIGTDVEAAMRNVTGDKPVILVIMEHKPEATSMSHMRTWHDDPKIVLHVCIFYHETKHGLLQCPQNTEAVSRIQGKLLEYSIKINQYTHRNSQERTRKTSSKDSNADSSGVMTWFGFRKT</sequence>
<dbReference type="Proteomes" id="UP000515150">
    <property type="component" value="Chromosome 24"/>
</dbReference>
<evidence type="ECO:0000313" key="3">
    <source>
        <dbReference type="RefSeq" id="XP_028997963.1"/>
    </source>
</evidence>
<dbReference type="PANTHER" id="PTHR34488">
    <property type="entry name" value="SI:CH211-245H14.1-RELATED"/>
    <property type="match status" value="1"/>
</dbReference>
<feature type="region of interest" description="Disordered" evidence="1">
    <location>
        <begin position="124"/>
        <end position="161"/>
    </location>
</feature>
<dbReference type="PANTHER" id="PTHR34488:SF1">
    <property type="entry name" value="SI:CH211-245H14.1-RELATED"/>
    <property type="match status" value="1"/>
</dbReference>
<name>A0A6P7LVL4_BETSP</name>
<evidence type="ECO:0000256" key="1">
    <source>
        <dbReference type="SAM" id="MobiDB-lite"/>
    </source>
</evidence>
<dbReference type="RefSeq" id="XP_028997963.1">
    <property type="nucleotide sequence ID" value="XM_029142130.3"/>
</dbReference>
<proteinExistence type="predicted"/>
<dbReference type="KEGG" id="bspl:114850141"/>
<feature type="region of interest" description="Disordered" evidence="1">
    <location>
        <begin position="334"/>
        <end position="353"/>
    </location>
</feature>
<accession>A0A6P7LVL4</accession>
<evidence type="ECO:0000313" key="2">
    <source>
        <dbReference type="Proteomes" id="UP000515150"/>
    </source>
</evidence>
<keyword evidence="2" id="KW-1185">Reference proteome</keyword>